<protein>
    <submittedName>
        <fullName evidence="2">Uncharacterized protein</fullName>
    </submittedName>
</protein>
<sequence>MNAAEVTENKRWSINKSVIIPLVISILLPLLSILLPVYTSADGFTYKLGFPINFFYFYGESLPKGLNLFSWEILSKHVSFRTLLYTFNVMLCYTLIYLIKMGINKIKGK</sequence>
<feature type="transmembrane region" description="Helical" evidence="1">
    <location>
        <begin position="18"/>
        <end position="38"/>
    </location>
</feature>
<evidence type="ECO:0000256" key="1">
    <source>
        <dbReference type="SAM" id="Phobius"/>
    </source>
</evidence>
<keyword evidence="1" id="KW-0812">Transmembrane</keyword>
<reference evidence="2" key="1">
    <citation type="submission" date="2023-07" db="EMBL/GenBank/DDBJ databases">
        <title>Sorghum-associated microbial communities from plants grown in Nebraska, USA.</title>
        <authorList>
            <person name="Schachtman D."/>
        </authorList>
    </citation>
    <scope>NUCLEOTIDE SEQUENCE</scope>
    <source>
        <strain evidence="2">BE80</strain>
    </source>
</reference>
<evidence type="ECO:0000313" key="2">
    <source>
        <dbReference type="EMBL" id="MDR6724370.1"/>
    </source>
</evidence>
<keyword evidence="1" id="KW-0472">Membrane</keyword>
<dbReference type="AlphaFoldDB" id="A0AAP5LP63"/>
<dbReference type="EMBL" id="JAVDTR010000007">
    <property type="protein sequence ID" value="MDR6724370.1"/>
    <property type="molecule type" value="Genomic_DNA"/>
</dbReference>
<keyword evidence="1" id="KW-1133">Transmembrane helix</keyword>
<organism evidence="2 3">
    <name type="scientific">Paenibacillus amylolyticus</name>
    <dbReference type="NCBI Taxonomy" id="1451"/>
    <lineage>
        <taxon>Bacteria</taxon>
        <taxon>Bacillati</taxon>
        <taxon>Bacillota</taxon>
        <taxon>Bacilli</taxon>
        <taxon>Bacillales</taxon>
        <taxon>Paenibacillaceae</taxon>
        <taxon>Paenibacillus</taxon>
    </lineage>
</organism>
<name>A0AAP5LP63_PAEAM</name>
<proteinExistence type="predicted"/>
<comment type="caution">
    <text evidence="2">The sequence shown here is derived from an EMBL/GenBank/DDBJ whole genome shotgun (WGS) entry which is preliminary data.</text>
</comment>
<accession>A0AAP5LP63</accession>
<gene>
    <name evidence="2" type="ORF">J2W91_002838</name>
</gene>
<dbReference type="Proteomes" id="UP001254832">
    <property type="component" value="Unassembled WGS sequence"/>
</dbReference>
<feature type="transmembrane region" description="Helical" evidence="1">
    <location>
        <begin position="78"/>
        <end position="99"/>
    </location>
</feature>
<evidence type="ECO:0000313" key="3">
    <source>
        <dbReference type="Proteomes" id="UP001254832"/>
    </source>
</evidence>